<organism evidence="1 2">
    <name type="scientific">Pseudovirgaria hyperparasitica</name>
    <dbReference type="NCBI Taxonomy" id="470096"/>
    <lineage>
        <taxon>Eukaryota</taxon>
        <taxon>Fungi</taxon>
        <taxon>Dikarya</taxon>
        <taxon>Ascomycota</taxon>
        <taxon>Pezizomycotina</taxon>
        <taxon>Dothideomycetes</taxon>
        <taxon>Dothideomycetes incertae sedis</taxon>
        <taxon>Acrospermales</taxon>
        <taxon>Acrospermaceae</taxon>
        <taxon>Pseudovirgaria</taxon>
    </lineage>
</organism>
<dbReference type="RefSeq" id="XP_033596282.1">
    <property type="nucleotide sequence ID" value="XM_033739531.1"/>
</dbReference>
<dbReference type="Proteomes" id="UP000799437">
    <property type="component" value="Unassembled WGS sequence"/>
</dbReference>
<name>A0A6A6VX66_9PEZI</name>
<keyword evidence="2" id="KW-1185">Reference proteome</keyword>
<dbReference type="AlphaFoldDB" id="A0A6A6VX66"/>
<reference evidence="1" key="1">
    <citation type="journal article" date="2020" name="Stud. Mycol.">
        <title>101 Dothideomycetes genomes: a test case for predicting lifestyles and emergence of pathogens.</title>
        <authorList>
            <person name="Haridas S."/>
            <person name="Albert R."/>
            <person name="Binder M."/>
            <person name="Bloem J."/>
            <person name="Labutti K."/>
            <person name="Salamov A."/>
            <person name="Andreopoulos B."/>
            <person name="Baker S."/>
            <person name="Barry K."/>
            <person name="Bills G."/>
            <person name="Bluhm B."/>
            <person name="Cannon C."/>
            <person name="Castanera R."/>
            <person name="Culley D."/>
            <person name="Daum C."/>
            <person name="Ezra D."/>
            <person name="Gonzalez J."/>
            <person name="Henrissat B."/>
            <person name="Kuo A."/>
            <person name="Liang C."/>
            <person name="Lipzen A."/>
            <person name="Lutzoni F."/>
            <person name="Magnuson J."/>
            <person name="Mondo S."/>
            <person name="Nolan M."/>
            <person name="Ohm R."/>
            <person name="Pangilinan J."/>
            <person name="Park H.-J."/>
            <person name="Ramirez L."/>
            <person name="Alfaro M."/>
            <person name="Sun H."/>
            <person name="Tritt A."/>
            <person name="Yoshinaga Y."/>
            <person name="Zwiers L.-H."/>
            <person name="Turgeon B."/>
            <person name="Goodwin S."/>
            <person name="Spatafora J."/>
            <person name="Crous P."/>
            <person name="Grigoriev I."/>
        </authorList>
    </citation>
    <scope>NUCLEOTIDE SEQUENCE</scope>
    <source>
        <strain evidence="1">CBS 121739</strain>
    </source>
</reference>
<evidence type="ECO:0000313" key="1">
    <source>
        <dbReference type="EMBL" id="KAF2753831.1"/>
    </source>
</evidence>
<accession>A0A6A6VX66</accession>
<evidence type="ECO:0000313" key="2">
    <source>
        <dbReference type="Proteomes" id="UP000799437"/>
    </source>
</evidence>
<gene>
    <name evidence="1" type="ORF">EJ05DRAFT_173417</name>
</gene>
<sequence>MAEKRYPRIVLQYHPEHIPLLWFVRNDADDRKDFEHELNAIVESLTTDDPGLAKKTIHGVPWIRNYEPTVADVKSMVLNLEPDTGDWFLVATSDFRETKRLYVVHPAQNSDRYGCVSAAFDAAVAVLLKKEPWKSTLDQLFSSYSYSVVDVGSRPSLTHDTPDVVGPLPAHIPSDIRLDEKVITLFSLVKLTDDEIVKLRALMNDANHEIVIYNWPHDTPASHTETYNIFQHVKPPMISPCGETFVLFIDTEFIEGPKREPIVFYIKQQISNDNDFDRIYDLQLITGCFRGAQHVRETWHMIWNPPPKRGSVNGVEVNWAFDRAPYREWSRAEASYPYTSIAPPSVPIYGGRSGAEFLVFIICPVTALELRALKSLLRIEGSAGQFIELALENDSMESLLAYFDSPAFRKYSKPPNYFGAIDKHALKSLMTWWPRVRDAPWDERMSLGSDEHDGEDPPYLLFADDIKYWHRVENGHLIARETPGYNFARLDLSDEDNLRDVEANLSTANMWFAEMSWTFLDGDDIATVFWPEFKGLSREDLEAGG</sequence>
<proteinExistence type="predicted"/>
<protein>
    <submittedName>
        <fullName evidence="1">Uncharacterized protein</fullName>
    </submittedName>
</protein>
<dbReference type="GeneID" id="54480585"/>
<dbReference type="EMBL" id="ML996583">
    <property type="protein sequence ID" value="KAF2753831.1"/>
    <property type="molecule type" value="Genomic_DNA"/>
</dbReference>
<dbReference type="OrthoDB" id="3796277at2759"/>